<keyword evidence="1" id="KW-0812">Transmembrane</keyword>
<keyword evidence="1" id="KW-0472">Membrane</keyword>
<reference evidence="2" key="1">
    <citation type="submission" date="2022-08" db="EMBL/GenBank/DDBJ databases">
        <title>Draft genome sequencing of Roseisolibacter agri AW1220.</title>
        <authorList>
            <person name="Tobiishi Y."/>
            <person name="Tonouchi A."/>
        </authorList>
    </citation>
    <scope>NUCLEOTIDE SEQUENCE</scope>
    <source>
        <strain evidence="2">AW1220</strain>
    </source>
</reference>
<evidence type="ECO:0000313" key="2">
    <source>
        <dbReference type="EMBL" id="GLC24940.1"/>
    </source>
</evidence>
<dbReference type="RefSeq" id="WP_284349383.1">
    <property type="nucleotide sequence ID" value="NZ_BRXS01000002.1"/>
</dbReference>
<feature type="transmembrane region" description="Helical" evidence="1">
    <location>
        <begin position="12"/>
        <end position="31"/>
    </location>
</feature>
<evidence type="ECO:0000313" key="3">
    <source>
        <dbReference type="Proteomes" id="UP001161325"/>
    </source>
</evidence>
<evidence type="ECO:0000256" key="1">
    <source>
        <dbReference type="SAM" id="Phobius"/>
    </source>
</evidence>
<sequence>MDASVARQLRFLRAYTLVSTTLLLVLGLAAFTRAGQPAKQRFTEIDVERINVVEPDGKLRMVISNRPRSIGPIYKGKPFGYAGGTRPGIIFFNDEGTENGGLTFTGRRGPDGKFQSSVGMSFDQYNQDQVLYLQYADQNGQRRMGFTVADRADVDIYDLVAERDSIMKLPEGAARTEALRRWQEPRDGQPLFAQRVYVGRDVAKSALVNLSDRSGKPRVRLVVDSLGRASLDFLDETGRVTYSLPDSGRRSR</sequence>
<comment type="caution">
    <text evidence="2">The sequence shown here is derived from an EMBL/GenBank/DDBJ whole genome shotgun (WGS) entry which is preliminary data.</text>
</comment>
<keyword evidence="3" id="KW-1185">Reference proteome</keyword>
<dbReference type="AlphaFoldDB" id="A0AA37V0P8"/>
<gene>
    <name evidence="2" type="ORF">rosag_14530</name>
</gene>
<accession>A0AA37V0P8</accession>
<name>A0AA37V0P8_9BACT</name>
<organism evidence="2 3">
    <name type="scientific">Roseisolibacter agri</name>
    <dbReference type="NCBI Taxonomy" id="2014610"/>
    <lineage>
        <taxon>Bacteria</taxon>
        <taxon>Pseudomonadati</taxon>
        <taxon>Gemmatimonadota</taxon>
        <taxon>Gemmatimonadia</taxon>
        <taxon>Gemmatimonadales</taxon>
        <taxon>Gemmatimonadaceae</taxon>
        <taxon>Roseisolibacter</taxon>
    </lineage>
</organism>
<proteinExistence type="predicted"/>
<dbReference type="Proteomes" id="UP001161325">
    <property type="component" value="Unassembled WGS sequence"/>
</dbReference>
<keyword evidence="1" id="KW-1133">Transmembrane helix</keyword>
<dbReference type="EMBL" id="BRXS01000002">
    <property type="protein sequence ID" value="GLC24940.1"/>
    <property type="molecule type" value="Genomic_DNA"/>
</dbReference>
<protein>
    <submittedName>
        <fullName evidence="2">Uncharacterized protein</fullName>
    </submittedName>
</protein>